<dbReference type="InterPro" id="IPR036388">
    <property type="entry name" value="WH-like_DNA-bd_sf"/>
</dbReference>
<reference evidence="8" key="1">
    <citation type="submission" date="2018-02" db="EMBL/GenBank/DDBJ databases">
        <title>The complete organellar genomes of Fucus spiralis (Fucaeae, Phaeophyceae) from California, USA.</title>
        <authorList>
            <person name="Hughey J.R."/>
        </authorList>
    </citation>
    <scope>NUCLEOTIDE SEQUENCE</scope>
</reference>
<dbReference type="PRINTS" id="PR00039">
    <property type="entry name" value="HTHLYSR"/>
</dbReference>
<accession>A0A2R4QQ00</accession>
<evidence type="ECO:0000256" key="1">
    <source>
        <dbReference type="ARBA" id="ARBA00003782"/>
    </source>
</evidence>
<evidence type="ECO:0000256" key="3">
    <source>
        <dbReference type="ARBA" id="ARBA00018907"/>
    </source>
</evidence>
<feature type="domain" description="HTH lysR-type" evidence="7">
    <location>
        <begin position="11"/>
        <end position="68"/>
    </location>
</feature>
<dbReference type="InterPro" id="IPR036390">
    <property type="entry name" value="WH_DNA-bd_sf"/>
</dbReference>
<dbReference type="Gene3D" id="1.10.10.10">
    <property type="entry name" value="Winged helix-like DNA-binding domain superfamily/Winged helix DNA-binding domain"/>
    <property type="match status" value="1"/>
</dbReference>
<keyword evidence="5" id="KW-0238">DNA-binding</keyword>
<dbReference type="Pfam" id="PF03466">
    <property type="entry name" value="LysR_substrate"/>
    <property type="match status" value="1"/>
</dbReference>
<dbReference type="SUPFAM" id="SSF53850">
    <property type="entry name" value="Periplasmic binding protein-like II"/>
    <property type="match status" value="1"/>
</dbReference>
<name>A0A2R4QQ00_9PHAE</name>
<keyword evidence="6" id="KW-0804">Transcription</keyword>
<geneLocation type="plastid" evidence="8"/>
<organism evidence="8">
    <name type="scientific">Fucus spiralis</name>
    <dbReference type="NCBI Taxonomy" id="87149"/>
    <lineage>
        <taxon>Eukaryota</taxon>
        <taxon>Sar</taxon>
        <taxon>Stramenopiles</taxon>
        <taxon>Ochrophyta</taxon>
        <taxon>PX clade</taxon>
        <taxon>Phaeophyceae</taxon>
        <taxon>Fucales</taxon>
        <taxon>Fucaceae</taxon>
        <taxon>Fucus</taxon>
    </lineage>
</organism>
<evidence type="ECO:0000256" key="6">
    <source>
        <dbReference type="ARBA" id="ARBA00023163"/>
    </source>
</evidence>
<dbReference type="EMBL" id="MG922855">
    <property type="protein sequence ID" value="AVZ00607.1"/>
    <property type="molecule type" value="Genomic_DNA"/>
</dbReference>
<comment type="similarity">
    <text evidence="2">Belongs to the LysR transcriptional regulatory family.</text>
</comment>
<dbReference type="GO" id="GO:0000976">
    <property type="term" value="F:transcription cis-regulatory region binding"/>
    <property type="evidence" value="ECO:0007669"/>
    <property type="project" value="TreeGrafter"/>
</dbReference>
<comment type="function">
    <text evidence="1">Trans-acting transcriptional regulator of RuBisCO genes (rbcL and rbcS) expression.</text>
</comment>
<dbReference type="AlphaFoldDB" id="A0A2R4QQ00"/>
<evidence type="ECO:0000256" key="2">
    <source>
        <dbReference type="ARBA" id="ARBA00009437"/>
    </source>
</evidence>
<keyword evidence="4" id="KW-0805">Transcription regulation</keyword>
<sequence length="316" mass="36911">MMQNKMNYFPFSIEQLNLLRTIKNEKNLKNTAKKLYISQPALSLQIQNLESKIASPILERNNKQIYFTIIGHLLVKHATEILQLYKEANESIKLIRVLKKISLIIGSNESIGIYLLPKIIRLFCKYYSYTCITVELETTHCISWNVFHGKVDIGIVAEEEIPYELLNILDIIPYINEEIVLILPKTYPLKNPNILALEDLYKLDFIGLNPDFMERKVLNKTLQKYNIKIEQLKIKFELNSIEAIIRAVNAGLGVSFVSILAIKDELLSKRINSVMIDGIRINKRLSIIINNKVYKSLLFKKFYHYCFFLLKRDFKY</sequence>
<dbReference type="PANTHER" id="PTHR30126">
    <property type="entry name" value="HTH-TYPE TRANSCRIPTIONAL REGULATOR"/>
    <property type="match status" value="1"/>
</dbReference>
<evidence type="ECO:0000313" key="8">
    <source>
        <dbReference type="EMBL" id="AVZ00607.1"/>
    </source>
</evidence>
<keyword evidence="8" id="KW-0934">Plastid</keyword>
<evidence type="ECO:0000259" key="7">
    <source>
        <dbReference type="PROSITE" id="PS50931"/>
    </source>
</evidence>
<dbReference type="SUPFAM" id="SSF46785">
    <property type="entry name" value="Winged helix' DNA-binding domain"/>
    <property type="match status" value="1"/>
</dbReference>
<gene>
    <name evidence="8" type="primary">rbcR</name>
</gene>
<dbReference type="PANTHER" id="PTHR30126:SF39">
    <property type="entry name" value="HTH-TYPE TRANSCRIPTIONAL REGULATOR CYSL"/>
    <property type="match status" value="1"/>
</dbReference>
<dbReference type="InterPro" id="IPR005119">
    <property type="entry name" value="LysR_subst-bd"/>
</dbReference>
<evidence type="ECO:0000256" key="4">
    <source>
        <dbReference type="ARBA" id="ARBA00023015"/>
    </source>
</evidence>
<dbReference type="Pfam" id="PF00126">
    <property type="entry name" value="HTH_1"/>
    <property type="match status" value="1"/>
</dbReference>
<proteinExistence type="inferred from homology"/>
<dbReference type="Gene3D" id="3.40.190.290">
    <property type="match status" value="1"/>
</dbReference>
<dbReference type="PROSITE" id="PS50931">
    <property type="entry name" value="HTH_LYSR"/>
    <property type="match status" value="1"/>
</dbReference>
<evidence type="ECO:0000256" key="5">
    <source>
        <dbReference type="ARBA" id="ARBA00023125"/>
    </source>
</evidence>
<protein>
    <recommendedName>
        <fullName evidence="3">Probable RuBisCO transcriptional regulator</fullName>
    </recommendedName>
</protein>
<dbReference type="InterPro" id="IPR000847">
    <property type="entry name" value="LysR_HTH_N"/>
</dbReference>
<dbReference type="GO" id="GO:0003700">
    <property type="term" value="F:DNA-binding transcription factor activity"/>
    <property type="evidence" value="ECO:0007669"/>
    <property type="project" value="InterPro"/>
</dbReference>